<feature type="region of interest" description="Disordered" evidence="1">
    <location>
        <begin position="44"/>
        <end position="92"/>
    </location>
</feature>
<feature type="region of interest" description="Disordered" evidence="1">
    <location>
        <begin position="1"/>
        <end position="32"/>
    </location>
</feature>
<keyword evidence="3" id="KW-1185">Reference proteome</keyword>
<dbReference type="Proteomes" id="UP000026961">
    <property type="component" value="Chromosome 10"/>
</dbReference>
<dbReference type="HOGENOM" id="CLU_2416847_0_0_1"/>
<dbReference type="EnsemblPlants" id="OGLUM10G07170.1">
    <property type="protein sequence ID" value="OGLUM10G07170.1"/>
    <property type="gene ID" value="OGLUM10G07170"/>
</dbReference>
<evidence type="ECO:0000256" key="1">
    <source>
        <dbReference type="SAM" id="MobiDB-lite"/>
    </source>
</evidence>
<name>A0A0E0B9I5_9ORYZ</name>
<reference evidence="2" key="2">
    <citation type="submission" date="2018-05" db="EMBL/GenBank/DDBJ databases">
        <title>OgluRS3 (Oryza glumaepatula Reference Sequence Version 3).</title>
        <authorList>
            <person name="Zhang J."/>
            <person name="Kudrna D."/>
            <person name="Lee S."/>
            <person name="Talag J."/>
            <person name="Welchert J."/>
            <person name="Wing R.A."/>
        </authorList>
    </citation>
    <scope>NUCLEOTIDE SEQUENCE [LARGE SCALE GENOMIC DNA]</scope>
</reference>
<evidence type="ECO:0000313" key="2">
    <source>
        <dbReference type="EnsemblPlants" id="OGLUM10G07170.1"/>
    </source>
</evidence>
<feature type="compositionally biased region" description="Low complexity" evidence="1">
    <location>
        <begin position="48"/>
        <end position="64"/>
    </location>
</feature>
<protein>
    <submittedName>
        <fullName evidence="2">Uncharacterized protein</fullName>
    </submittedName>
</protein>
<accession>A0A0E0B9I5</accession>
<evidence type="ECO:0000313" key="3">
    <source>
        <dbReference type="Proteomes" id="UP000026961"/>
    </source>
</evidence>
<dbReference type="AlphaFoldDB" id="A0A0E0B9I5"/>
<sequence length="92" mass="10090">MASQRRSSRSDFSPSIPKSPSRARDSPLPALAFPFPRFASSRLRWHRATGGTTLETAAGTATATPSPVDRRQEQEQEQAQPRPSPSLWTEVG</sequence>
<reference evidence="2" key="1">
    <citation type="submission" date="2015-04" db="UniProtKB">
        <authorList>
            <consortium name="EnsemblPlants"/>
        </authorList>
    </citation>
    <scope>IDENTIFICATION</scope>
</reference>
<organism evidence="2">
    <name type="scientific">Oryza glumipatula</name>
    <dbReference type="NCBI Taxonomy" id="40148"/>
    <lineage>
        <taxon>Eukaryota</taxon>
        <taxon>Viridiplantae</taxon>
        <taxon>Streptophyta</taxon>
        <taxon>Embryophyta</taxon>
        <taxon>Tracheophyta</taxon>
        <taxon>Spermatophyta</taxon>
        <taxon>Magnoliopsida</taxon>
        <taxon>Liliopsida</taxon>
        <taxon>Poales</taxon>
        <taxon>Poaceae</taxon>
        <taxon>BOP clade</taxon>
        <taxon>Oryzoideae</taxon>
        <taxon>Oryzeae</taxon>
        <taxon>Oryzinae</taxon>
        <taxon>Oryza</taxon>
    </lineage>
</organism>
<proteinExistence type="predicted"/>
<dbReference type="Gramene" id="OGLUM10G07170.1">
    <property type="protein sequence ID" value="OGLUM10G07170.1"/>
    <property type="gene ID" value="OGLUM10G07170"/>
</dbReference>
<feature type="compositionally biased region" description="Polar residues" evidence="1">
    <location>
        <begin position="1"/>
        <end position="18"/>
    </location>
</feature>